<dbReference type="RefSeq" id="WP_005895447.1">
    <property type="nucleotide sequence ID" value="NZ_CP013121.1"/>
</dbReference>
<dbReference type="EMBL" id="CP013121">
    <property type="protein sequence ID" value="ALM95042.1"/>
    <property type="molecule type" value="Genomic_DNA"/>
</dbReference>
<comment type="similarity">
    <text evidence="1">Belongs to the EutP/PduV family.</text>
</comment>
<keyword evidence="1" id="KW-0547">Nucleotide-binding</keyword>
<dbReference type="GO" id="GO:0006576">
    <property type="term" value="P:biogenic amine metabolic process"/>
    <property type="evidence" value="ECO:0007669"/>
    <property type="project" value="InterPro"/>
</dbReference>
<dbReference type="Proteomes" id="UP000067061">
    <property type="component" value="Chromosome"/>
</dbReference>
<dbReference type="Gene3D" id="3.40.50.300">
    <property type="entry name" value="P-loop containing nucleotide triphosphate hydrolases"/>
    <property type="match status" value="1"/>
</dbReference>
<dbReference type="GO" id="GO:0005524">
    <property type="term" value="F:ATP binding"/>
    <property type="evidence" value="ECO:0007669"/>
    <property type="project" value="UniProtKB-UniRule"/>
</dbReference>
<name>A0A0D6H3Y2_FUSNP</name>
<dbReference type="Pfam" id="PF10662">
    <property type="entry name" value="PduV-EutP"/>
    <property type="match status" value="1"/>
</dbReference>
<protein>
    <submittedName>
        <fullName evidence="5">Ethanolamine utilization protein EutP</fullName>
    </submittedName>
</protein>
<evidence type="ECO:0000313" key="3">
    <source>
        <dbReference type="EMBL" id="ASG28869.1"/>
    </source>
</evidence>
<dbReference type="AlphaFoldDB" id="A0A0D6H3Y2"/>
<evidence type="ECO:0000313" key="5">
    <source>
        <dbReference type="EMBL" id="PHI15102.1"/>
    </source>
</evidence>
<reference evidence="4 7" key="2">
    <citation type="submission" date="2017-05" db="EMBL/GenBank/DDBJ databases">
        <title>Genome sequencing of Fusobacterium nucleatum subsp. polymorphum KCOM 1001 (=ChDC F119).</title>
        <authorList>
            <person name="Kook J.-K."/>
            <person name="Park S.-N."/>
            <person name="Lim Y.K."/>
            <person name="Roh H."/>
        </authorList>
    </citation>
    <scope>NUCLEOTIDE SEQUENCE [LARGE SCALE GENOMIC DNA]</scope>
    <source>
        <strain evidence="4 7">KCOM 1001</strain>
    </source>
</reference>
<dbReference type="InterPro" id="IPR027417">
    <property type="entry name" value="P-loop_NTPase"/>
</dbReference>
<organism evidence="5 9">
    <name type="scientific">Fusobacterium nucleatum subsp. polymorphum</name>
    <name type="common">Fusobacterium polymorphum</name>
    <dbReference type="NCBI Taxonomy" id="76857"/>
    <lineage>
        <taxon>Bacteria</taxon>
        <taxon>Fusobacteriati</taxon>
        <taxon>Fusobacteriota</taxon>
        <taxon>Fusobacteriia</taxon>
        <taxon>Fusobacteriales</taxon>
        <taxon>Fusobacteriaceae</taxon>
        <taxon>Fusobacterium</taxon>
    </lineage>
</organism>
<dbReference type="PANTHER" id="PTHR40453:SF1">
    <property type="entry name" value="PROTEIN YOEF"/>
    <property type="match status" value="1"/>
</dbReference>
<dbReference type="KEGG" id="fpol:ERS445057_02272"/>
<evidence type="ECO:0000313" key="7">
    <source>
        <dbReference type="Proteomes" id="UP000197470"/>
    </source>
</evidence>
<reference evidence="3 8" key="4">
    <citation type="submission" date="2017-06" db="EMBL/GenBank/DDBJ databases">
        <title>Genome sequencing of Fusobacterium nucleatum subsp. polymorphum KCOM 1275 (=ChDC F310).</title>
        <authorList>
            <person name="Kook J.-K."/>
            <person name="Park S.-N."/>
            <person name="Lim Y.K."/>
            <person name="Roh H."/>
        </authorList>
    </citation>
    <scope>NUCLEOTIDE SEQUENCE [LARGE SCALE GENOMIC DNA]</scope>
    <source>
        <strain evidence="3 8">KCOM 1275</strain>
    </source>
</reference>
<dbReference type="NCBIfam" id="TIGR02528">
    <property type="entry name" value="EutP"/>
    <property type="match status" value="1"/>
</dbReference>
<gene>
    <name evidence="5" type="primary">eutP</name>
    <name evidence="4" type="ORF">CA839_09715</name>
    <name evidence="5" type="ORF">CBG56_07425</name>
    <name evidence="3" type="ORF">CBG61_08100</name>
    <name evidence="2" type="ORF">RO02_10700</name>
</gene>
<evidence type="ECO:0000313" key="8">
    <source>
        <dbReference type="Proteomes" id="UP000197638"/>
    </source>
</evidence>
<dbReference type="Proteomes" id="UP000197638">
    <property type="component" value="Chromosome"/>
</dbReference>
<evidence type="ECO:0000313" key="9">
    <source>
        <dbReference type="Proteomes" id="UP000224507"/>
    </source>
</evidence>
<evidence type="ECO:0000313" key="2">
    <source>
        <dbReference type="EMBL" id="ALM95042.1"/>
    </source>
</evidence>
<dbReference type="SUPFAM" id="SSF52540">
    <property type="entry name" value="P-loop containing nucleoside triphosphate hydrolases"/>
    <property type="match status" value="1"/>
</dbReference>
<dbReference type="InterPro" id="IPR012381">
    <property type="entry name" value="EutP_PduV"/>
</dbReference>
<dbReference type="Proteomes" id="UP000224507">
    <property type="component" value="Unassembled WGS sequence"/>
</dbReference>
<dbReference type="PIRSF" id="PIRSF036409">
    <property type="entry name" value="EutP_PduV"/>
    <property type="match status" value="1"/>
</dbReference>
<accession>A0A0D6H3Y2</accession>
<dbReference type="PANTHER" id="PTHR40453">
    <property type="entry name" value="PROTEIN YOEF"/>
    <property type="match status" value="1"/>
</dbReference>
<dbReference type="EMBL" id="NIRO01000008">
    <property type="protein sequence ID" value="PHI15102.1"/>
    <property type="molecule type" value="Genomic_DNA"/>
</dbReference>
<dbReference type="Proteomes" id="UP000197470">
    <property type="component" value="Unassembled WGS sequence"/>
</dbReference>
<dbReference type="CDD" id="cd00882">
    <property type="entry name" value="Ras_like_GTPase"/>
    <property type="match status" value="1"/>
</dbReference>
<proteinExistence type="inferred from homology"/>
<evidence type="ECO:0000313" key="4">
    <source>
        <dbReference type="EMBL" id="OWP26118.1"/>
    </source>
</evidence>
<dbReference type="GeneID" id="45636018"/>
<evidence type="ECO:0000256" key="1">
    <source>
        <dbReference type="PIRNR" id="PIRNR036409"/>
    </source>
</evidence>
<evidence type="ECO:0000313" key="6">
    <source>
        <dbReference type="Proteomes" id="UP000067061"/>
    </source>
</evidence>
<dbReference type="EMBL" id="CP022123">
    <property type="protein sequence ID" value="ASG28869.1"/>
    <property type="molecule type" value="Genomic_DNA"/>
</dbReference>
<reference evidence="5 9" key="3">
    <citation type="submission" date="2017-06" db="EMBL/GenBank/DDBJ databases">
        <title>Draft genome sequence of Fusobacterium nucleatum subsp. polymorphum KCOM 1274 (=ChDC F309).</title>
        <authorList>
            <person name="Kook J.-K."/>
            <person name="Park S.-N."/>
            <person name="Lim Y.K."/>
            <person name="Roh H."/>
        </authorList>
    </citation>
    <scope>NUCLEOTIDE SEQUENCE [LARGE SCALE GENOMIC DNA]</scope>
    <source>
        <strain evidence="5">KCOM 1274</strain>
        <strain evidence="9">KCOM 1274 (ChDC F309)</strain>
    </source>
</reference>
<dbReference type="EMBL" id="NHRT01000001">
    <property type="protein sequence ID" value="OWP26118.1"/>
    <property type="molecule type" value="Genomic_DNA"/>
</dbReference>
<reference evidence="2 6" key="1">
    <citation type="submission" date="2015-11" db="EMBL/GenBank/DDBJ databases">
        <authorList>
            <person name="Kook J.-K."/>
            <person name="Park S.-N."/>
            <person name="Lim Y.K."/>
            <person name="Jo E."/>
        </authorList>
    </citation>
    <scope>NUCLEOTIDE SEQUENCE [LARGE SCALE GENOMIC DNA]</scope>
    <source>
        <strain evidence="2 6">ChDC F306</strain>
    </source>
</reference>
<sequence length="145" mass="16185">MKKTMLIGRTGCGKTTLTQKLMDEEVKYKKTQAVTYKSKIIDTPGEYVENKMYYKSLLVLSADAKIIVLVQSAVDGATLFPPKFSTMFPKKEVIGVITKIDLENANVERSRKFLIEAGATEVFTIGLNDEEGLEAIKKRLVTNES</sequence>